<dbReference type="InterPro" id="IPR029000">
    <property type="entry name" value="Cyclophilin-like_dom_sf"/>
</dbReference>
<dbReference type="PANTHER" id="PTHR45625">
    <property type="entry name" value="PEPTIDYL-PROLYL CIS-TRANS ISOMERASE-RELATED"/>
    <property type="match status" value="1"/>
</dbReference>
<dbReference type="PROSITE" id="PS50072">
    <property type="entry name" value="CSA_PPIASE_2"/>
    <property type="match status" value="1"/>
</dbReference>
<dbReference type="InterPro" id="IPR002130">
    <property type="entry name" value="Cyclophilin-type_PPIase_dom"/>
</dbReference>
<dbReference type="PANTHER" id="PTHR45625:SF4">
    <property type="entry name" value="PEPTIDYLPROLYL ISOMERASE DOMAIN AND WD REPEAT-CONTAINING PROTEIN 1"/>
    <property type="match status" value="1"/>
</dbReference>
<evidence type="ECO:0000313" key="8">
    <source>
        <dbReference type="Proteomes" id="UP000261032"/>
    </source>
</evidence>
<gene>
    <name evidence="7" type="ORF">DXB93_10115</name>
</gene>
<dbReference type="SUPFAM" id="SSF50891">
    <property type="entry name" value="Cyclophilin-like"/>
    <property type="match status" value="1"/>
</dbReference>
<dbReference type="Gene3D" id="2.40.100.10">
    <property type="entry name" value="Cyclophilin-like"/>
    <property type="match status" value="1"/>
</dbReference>
<keyword evidence="3 4" id="KW-0413">Isomerase</keyword>
<comment type="caution">
    <text evidence="7">The sequence shown here is derived from an EMBL/GenBank/DDBJ whole genome shotgun (WGS) entry which is preliminary data.</text>
</comment>
<evidence type="ECO:0000256" key="5">
    <source>
        <dbReference type="SAM" id="MobiDB-lite"/>
    </source>
</evidence>
<evidence type="ECO:0000256" key="2">
    <source>
        <dbReference type="ARBA" id="ARBA00023110"/>
    </source>
</evidence>
<dbReference type="PRINTS" id="PR00153">
    <property type="entry name" value="CSAPPISMRASE"/>
</dbReference>
<feature type="signal peptide" evidence="4">
    <location>
        <begin position="1"/>
        <end position="18"/>
    </location>
</feature>
<evidence type="ECO:0000256" key="3">
    <source>
        <dbReference type="ARBA" id="ARBA00023235"/>
    </source>
</evidence>
<keyword evidence="4" id="KW-0732">Signal</keyword>
<dbReference type="AlphaFoldDB" id="A0A3E3ECG5"/>
<dbReference type="PROSITE" id="PS51257">
    <property type="entry name" value="PROKAR_LIPOPROTEIN"/>
    <property type="match status" value="1"/>
</dbReference>
<dbReference type="PROSITE" id="PS00170">
    <property type="entry name" value="CSA_PPIASE_1"/>
    <property type="match status" value="1"/>
</dbReference>
<dbReference type="RefSeq" id="WP_003537975.1">
    <property type="nucleotide sequence ID" value="NZ_AP031443.1"/>
</dbReference>
<comment type="function">
    <text evidence="1 4">PPIases accelerate the folding of proteins. It catalyzes the cis-trans isomerization of proline imidic peptide bonds in oligopeptides.</text>
</comment>
<dbReference type="EMBL" id="QUSL01000014">
    <property type="protein sequence ID" value="RGD84768.1"/>
    <property type="molecule type" value="Genomic_DNA"/>
</dbReference>
<reference evidence="7 8" key="1">
    <citation type="submission" date="2018-08" db="EMBL/GenBank/DDBJ databases">
        <title>A genome reference for cultivated species of the human gut microbiota.</title>
        <authorList>
            <person name="Zou Y."/>
            <person name="Xue W."/>
            <person name="Luo G."/>
        </authorList>
    </citation>
    <scope>NUCLEOTIDE SEQUENCE [LARGE SCALE GENOMIC DNA]</scope>
    <source>
        <strain evidence="7 8">OM06-4</strain>
    </source>
</reference>
<comment type="similarity">
    <text evidence="4">Belongs to the cyclophilin-type PPIase family.</text>
</comment>
<dbReference type="Pfam" id="PF00160">
    <property type="entry name" value="Pro_isomerase"/>
    <property type="match status" value="1"/>
</dbReference>
<accession>A0A3E3ECG5</accession>
<feature type="domain" description="PPIase cyclophilin-type" evidence="6">
    <location>
        <begin position="41"/>
        <end position="178"/>
    </location>
</feature>
<keyword evidence="2 4" id="KW-0697">Rotamase</keyword>
<proteinExistence type="inferred from homology"/>
<sequence>MKKLFKFTMVMLLALSLAGCGGKSNDEQDKKTASKDLLSGNYRIEIDVKDYGVIKVELQADEAPITVTNFVKLVKEGFYDGLTFHRIIDGFMIQGGDPKGNGTGGSDETIKGEFSSNGVENPLKHTRGAISMARSSDPDSASSQFFIMHQTTTSLDGDYAVFGYVYEGIEVVDKIATTVPVTDNNGTVEASNQPVITSIKMLK</sequence>
<name>A0A3E3ECG5_9FIRM</name>
<evidence type="ECO:0000256" key="4">
    <source>
        <dbReference type="RuleBase" id="RU363019"/>
    </source>
</evidence>
<evidence type="ECO:0000313" key="7">
    <source>
        <dbReference type="EMBL" id="RGD84768.1"/>
    </source>
</evidence>
<dbReference type="GeneID" id="64196105"/>
<dbReference type="InterPro" id="IPR020892">
    <property type="entry name" value="Cyclophilin-type_PPIase_CS"/>
</dbReference>
<evidence type="ECO:0000259" key="6">
    <source>
        <dbReference type="PROSITE" id="PS50072"/>
    </source>
</evidence>
<protein>
    <recommendedName>
        <fullName evidence="4">Peptidyl-prolyl cis-trans isomerase</fullName>
        <shortName evidence="4">PPIase</shortName>
        <ecNumber evidence="4">5.2.1.8</ecNumber>
    </recommendedName>
</protein>
<organism evidence="7 8">
    <name type="scientific">Thomasclavelia ramosa</name>
    <dbReference type="NCBI Taxonomy" id="1547"/>
    <lineage>
        <taxon>Bacteria</taxon>
        <taxon>Bacillati</taxon>
        <taxon>Bacillota</taxon>
        <taxon>Erysipelotrichia</taxon>
        <taxon>Erysipelotrichales</taxon>
        <taxon>Coprobacillaceae</taxon>
        <taxon>Thomasclavelia</taxon>
    </lineage>
</organism>
<dbReference type="CDD" id="cd00317">
    <property type="entry name" value="cyclophilin"/>
    <property type="match status" value="1"/>
</dbReference>
<feature type="region of interest" description="Disordered" evidence="5">
    <location>
        <begin position="98"/>
        <end position="120"/>
    </location>
</feature>
<evidence type="ECO:0000256" key="1">
    <source>
        <dbReference type="ARBA" id="ARBA00002388"/>
    </source>
</evidence>
<dbReference type="Proteomes" id="UP000261032">
    <property type="component" value="Unassembled WGS sequence"/>
</dbReference>
<comment type="catalytic activity">
    <reaction evidence="4">
        <text>[protein]-peptidylproline (omega=180) = [protein]-peptidylproline (omega=0)</text>
        <dbReference type="Rhea" id="RHEA:16237"/>
        <dbReference type="Rhea" id="RHEA-COMP:10747"/>
        <dbReference type="Rhea" id="RHEA-COMP:10748"/>
        <dbReference type="ChEBI" id="CHEBI:83833"/>
        <dbReference type="ChEBI" id="CHEBI:83834"/>
        <dbReference type="EC" id="5.2.1.8"/>
    </reaction>
</comment>
<feature type="chain" id="PRO_5044355425" description="Peptidyl-prolyl cis-trans isomerase" evidence="4">
    <location>
        <begin position="19"/>
        <end position="203"/>
    </location>
</feature>
<dbReference type="InterPro" id="IPR044666">
    <property type="entry name" value="Cyclophilin_A-like"/>
</dbReference>
<dbReference type="EC" id="5.2.1.8" evidence="4"/>
<dbReference type="GO" id="GO:0003755">
    <property type="term" value="F:peptidyl-prolyl cis-trans isomerase activity"/>
    <property type="evidence" value="ECO:0007669"/>
    <property type="project" value="UniProtKB-UniRule"/>
</dbReference>
<dbReference type="GO" id="GO:0006457">
    <property type="term" value="P:protein folding"/>
    <property type="evidence" value="ECO:0007669"/>
    <property type="project" value="InterPro"/>
</dbReference>